<feature type="transmembrane region" description="Helical" evidence="1">
    <location>
        <begin position="105"/>
        <end position="125"/>
    </location>
</feature>
<keyword evidence="1" id="KW-0472">Membrane</keyword>
<dbReference type="Gene3D" id="1.20.120.1760">
    <property type="match status" value="1"/>
</dbReference>
<dbReference type="EMBL" id="REGN01000483">
    <property type="protein sequence ID" value="RNA41563.1"/>
    <property type="molecule type" value="Genomic_DNA"/>
</dbReference>
<dbReference type="GO" id="GO:0008654">
    <property type="term" value="P:phospholipid biosynthetic process"/>
    <property type="evidence" value="ECO:0007669"/>
    <property type="project" value="InterPro"/>
</dbReference>
<dbReference type="GO" id="GO:0016780">
    <property type="term" value="F:phosphotransferase activity, for other substituted phosphate groups"/>
    <property type="evidence" value="ECO:0007669"/>
    <property type="project" value="InterPro"/>
</dbReference>
<keyword evidence="1" id="KW-0812">Transmembrane</keyword>
<name>A0A3M7T0H1_BRAPC</name>
<protein>
    <submittedName>
        <fullName evidence="2">Uncharacterized protein</fullName>
    </submittedName>
</protein>
<dbReference type="AlphaFoldDB" id="A0A3M7T0H1"/>
<sequence length="266" mass="31521">MLFFFLDLKYKYKKFQEVNICLFQNLKFEPKPETNTFTIKNSNNVSKILSKAFYKIKAFHFTAFGDYFQEPIARLILKHFFSINETGYTEPQPHRNKYISDPHEIANMITLFSIIICIPSIVFLASNNWKKRLFVCVTFQIKSISDYIDGPIIRNFTSPNFSRSSFNYGRFLDGLAINYVIAKLLKEVYFKMTIFLIYFVLSGIQWNWSINKYRDKFSKEFVSQYFELENVSNVEITLIKFDVSNIFSVSNKNIFIFEIKLLSEIE</sequence>
<dbReference type="OrthoDB" id="10548849at2759"/>
<dbReference type="InterPro" id="IPR043130">
    <property type="entry name" value="CDP-OH_PTrfase_TM_dom"/>
</dbReference>
<comment type="caution">
    <text evidence="2">The sequence shown here is derived from an EMBL/GenBank/DDBJ whole genome shotgun (WGS) entry which is preliminary data.</text>
</comment>
<evidence type="ECO:0000256" key="1">
    <source>
        <dbReference type="SAM" id="Phobius"/>
    </source>
</evidence>
<gene>
    <name evidence="2" type="ORF">BpHYR1_032320</name>
</gene>
<dbReference type="Pfam" id="PF01066">
    <property type="entry name" value="CDP-OH_P_transf"/>
    <property type="match status" value="1"/>
</dbReference>
<keyword evidence="1" id="KW-1133">Transmembrane helix</keyword>
<keyword evidence="3" id="KW-1185">Reference proteome</keyword>
<organism evidence="2 3">
    <name type="scientific">Brachionus plicatilis</name>
    <name type="common">Marine rotifer</name>
    <name type="synonym">Brachionus muelleri</name>
    <dbReference type="NCBI Taxonomy" id="10195"/>
    <lineage>
        <taxon>Eukaryota</taxon>
        <taxon>Metazoa</taxon>
        <taxon>Spiralia</taxon>
        <taxon>Gnathifera</taxon>
        <taxon>Rotifera</taxon>
        <taxon>Eurotatoria</taxon>
        <taxon>Monogononta</taxon>
        <taxon>Pseudotrocha</taxon>
        <taxon>Ploima</taxon>
        <taxon>Brachionidae</taxon>
        <taxon>Brachionus</taxon>
    </lineage>
</organism>
<reference evidence="2 3" key="1">
    <citation type="journal article" date="2018" name="Sci. Rep.">
        <title>Genomic signatures of local adaptation to the degree of environmental predictability in rotifers.</title>
        <authorList>
            <person name="Franch-Gras L."/>
            <person name="Hahn C."/>
            <person name="Garcia-Roger E.M."/>
            <person name="Carmona M.J."/>
            <person name="Serra M."/>
            <person name="Gomez A."/>
        </authorList>
    </citation>
    <scope>NUCLEOTIDE SEQUENCE [LARGE SCALE GENOMIC DNA]</scope>
    <source>
        <strain evidence="2">HYR1</strain>
    </source>
</reference>
<evidence type="ECO:0000313" key="3">
    <source>
        <dbReference type="Proteomes" id="UP000276133"/>
    </source>
</evidence>
<feature type="transmembrane region" description="Helical" evidence="1">
    <location>
        <begin position="188"/>
        <end position="208"/>
    </location>
</feature>
<dbReference type="InterPro" id="IPR000462">
    <property type="entry name" value="CDP-OH_P_trans"/>
</dbReference>
<accession>A0A3M7T0H1</accession>
<dbReference type="GO" id="GO:0016020">
    <property type="term" value="C:membrane"/>
    <property type="evidence" value="ECO:0007669"/>
    <property type="project" value="InterPro"/>
</dbReference>
<dbReference type="Proteomes" id="UP000276133">
    <property type="component" value="Unassembled WGS sequence"/>
</dbReference>
<proteinExistence type="predicted"/>
<evidence type="ECO:0000313" key="2">
    <source>
        <dbReference type="EMBL" id="RNA41563.1"/>
    </source>
</evidence>